<dbReference type="KEGG" id="dmm:dnm_055910"/>
<gene>
    <name evidence="1" type="ORF">dnm_055910</name>
</gene>
<protein>
    <submittedName>
        <fullName evidence="1">Uncharacterized protein</fullName>
    </submittedName>
</protein>
<organism evidence="1 2">
    <name type="scientific">Desulfonema magnum</name>
    <dbReference type="NCBI Taxonomy" id="45655"/>
    <lineage>
        <taxon>Bacteria</taxon>
        <taxon>Pseudomonadati</taxon>
        <taxon>Thermodesulfobacteriota</taxon>
        <taxon>Desulfobacteria</taxon>
        <taxon>Desulfobacterales</taxon>
        <taxon>Desulfococcaceae</taxon>
        <taxon>Desulfonema</taxon>
    </lineage>
</organism>
<sequence length="38" mass="4444">MKGGTHPFQSADPIYNRKNLNWQFLSKKYKSLTNKKSS</sequence>
<dbReference type="AlphaFoldDB" id="A0A975GQ56"/>
<accession>A0A975GQ56</accession>
<evidence type="ECO:0000313" key="2">
    <source>
        <dbReference type="Proteomes" id="UP000663722"/>
    </source>
</evidence>
<dbReference type="Proteomes" id="UP000663722">
    <property type="component" value="Chromosome"/>
</dbReference>
<name>A0A975GQ56_9BACT</name>
<keyword evidence="2" id="KW-1185">Reference proteome</keyword>
<dbReference type="EMBL" id="CP061800">
    <property type="protein sequence ID" value="QTA89535.1"/>
    <property type="molecule type" value="Genomic_DNA"/>
</dbReference>
<reference evidence="1" key="1">
    <citation type="journal article" date="2021" name="Microb. Physiol.">
        <title>Proteogenomic Insights into the Physiology of Marine, Sulfate-Reducing, Filamentous Desulfonema limicola and Desulfonema magnum.</title>
        <authorList>
            <person name="Schnaars V."/>
            <person name="Wohlbrand L."/>
            <person name="Scheve S."/>
            <person name="Hinrichs C."/>
            <person name="Reinhardt R."/>
            <person name="Rabus R."/>
        </authorList>
    </citation>
    <scope>NUCLEOTIDE SEQUENCE</scope>
    <source>
        <strain evidence="1">4be13</strain>
    </source>
</reference>
<evidence type="ECO:0000313" key="1">
    <source>
        <dbReference type="EMBL" id="QTA89535.1"/>
    </source>
</evidence>
<proteinExistence type="predicted"/>